<dbReference type="Gene3D" id="3.10.105.10">
    <property type="entry name" value="Dipeptide-binding Protein, Domain 3"/>
    <property type="match status" value="2"/>
</dbReference>
<keyword evidence="4" id="KW-0732">Signal</keyword>
<evidence type="ECO:0000259" key="5">
    <source>
        <dbReference type="Pfam" id="PF00496"/>
    </source>
</evidence>
<reference evidence="6" key="1">
    <citation type="submission" date="2022-01" db="EMBL/GenBank/DDBJ databases">
        <title>Genome Sequence Resource for Two Populations of Ditylenchus destructor, the Migratory Endoparasitic Phytonematode.</title>
        <authorList>
            <person name="Zhang H."/>
            <person name="Lin R."/>
            <person name="Xie B."/>
        </authorList>
    </citation>
    <scope>NUCLEOTIDE SEQUENCE</scope>
    <source>
        <strain evidence="6">BazhouSP</strain>
    </source>
</reference>
<sequence>MGTLGEDHHVAPSHPEYFPLPKRNRDVAAAKKLLADAGFPNGIDIDLIVGNTQGRYEQDCAQILQQNCLEAGIRINLKPHLWAHRPLGVMSLELAYRGGGAWNESHYSDPAFDAALDKAMGIIDPKQRALAMENVERILQDACVIVQPFWGDKFTAVSKKVQGFQVHPSDFYPMDSVWMSA</sequence>
<dbReference type="InterPro" id="IPR039424">
    <property type="entry name" value="SBP_5"/>
</dbReference>
<accession>A0AAD4MEW0</accession>
<evidence type="ECO:0000256" key="3">
    <source>
        <dbReference type="ARBA" id="ARBA00022448"/>
    </source>
</evidence>
<proteinExistence type="inferred from homology"/>
<comment type="similarity">
    <text evidence="2">Belongs to the bacterial solute-binding protein 5 family.</text>
</comment>
<dbReference type="InterPro" id="IPR000914">
    <property type="entry name" value="SBP_5_dom"/>
</dbReference>
<dbReference type="GO" id="GO:0015833">
    <property type="term" value="P:peptide transport"/>
    <property type="evidence" value="ECO:0007669"/>
    <property type="project" value="TreeGrafter"/>
</dbReference>
<protein>
    <submittedName>
        <fullName evidence="6">Bacterial extracellular solute-binding protein, family 5 middle domain-containing protein</fullName>
    </submittedName>
</protein>
<evidence type="ECO:0000313" key="6">
    <source>
        <dbReference type="EMBL" id="KAI1691151.1"/>
    </source>
</evidence>
<dbReference type="SUPFAM" id="SSF53850">
    <property type="entry name" value="Periplasmic binding protein-like II"/>
    <property type="match status" value="1"/>
</dbReference>
<dbReference type="PANTHER" id="PTHR30290">
    <property type="entry name" value="PERIPLASMIC BINDING COMPONENT OF ABC TRANSPORTER"/>
    <property type="match status" value="1"/>
</dbReference>
<dbReference type="AlphaFoldDB" id="A0AAD4MEW0"/>
<feature type="domain" description="Solute-binding protein family 5" evidence="5">
    <location>
        <begin position="10"/>
        <end position="120"/>
    </location>
</feature>
<evidence type="ECO:0000256" key="1">
    <source>
        <dbReference type="ARBA" id="ARBA00004196"/>
    </source>
</evidence>
<gene>
    <name evidence="6" type="ORF">DdX_22072</name>
</gene>
<evidence type="ECO:0000313" key="7">
    <source>
        <dbReference type="Proteomes" id="UP001201812"/>
    </source>
</evidence>
<dbReference type="Gene3D" id="3.40.190.10">
    <property type="entry name" value="Periplasmic binding protein-like II"/>
    <property type="match status" value="1"/>
</dbReference>
<dbReference type="PANTHER" id="PTHR30290:SF10">
    <property type="entry name" value="PERIPLASMIC OLIGOPEPTIDE-BINDING PROTEIN-RELATED"/>
    <property type="match status" value="1"/>
</dbReference>
<name>A0AAD4MEW0_9BILA</name>
<keyword evidence="3" id="KW-0813">Transport</keyword>
<comment type="subcellular location">
    <subcellularLocation>
        <location evidence="1">Cell envelope</location>
    </subcellularLocation>
</comment>
<comment type="caution">
    <text evidence="6">The sequence shown here is derived from an EMBL/GenBank/DDBJ whole genome shotgun (WGS) entry which is preliminary data.</text>
</comment>
<dbReference type="Proteomes" id="UP001201812">
    <property type="component" value="Unassembled WGS sequence"/>
</dbReference>
<organism evidence="6 7">
    <name type="scientific">Ditylenchus destructor</name>
    <dbReference type="NCBI Taxonomy" id="166010"/>
    <lineage>
        <taxon>Eukaryota</taxon>
        <taxon>Metazoa</taxon>
        <taxon>Ecdysozoa</taxon>
        <taxon>Nematoda</taxon>
        <taxon>Chromadorea</taxon>
        <taxon>Rhabditida</taxon>
        <taxon>Tylenchina</taxon>
        <taxon>Tylenchomorpha</taxon>
        <taxon>Sphaerularioidea</taxon>
        <taxon>Anguinidae</taxon>
        <taxon>Anguininae</taxon>
        <taxon>Ditylenchus</taxon>
    </lineage>
</organism>
<dbReference type="GO" id="GO:1904680">
    <property type="term" value="F:peptide transmembrane transporter activity"/>
    <property type="evidence" value="ECO:0007669"/>
    <property type="project" value="TreeGrafter"/>
</dbReference>
<evidence type="ECO:0000256" key="2">
    <source>
        <dbReference type="ARBA" id="ARBA00005695"/>
    </source>
</evidence>
<keyword evidence="7" id="KW-1185">Reference proteome</keyword>
<dbReference type="Pfam" id="PF00496">
    <property type="entry name" value="SBP_bac_5"/>
    <property type="match status" value="1"/>
</dbReference>
<evidence type="ECO:0000256" key="4">
    <source>
        <dbReference type="ARBA" id="ARBA00022729"/>
    </source>
</evidence>
<dbReference type="EMBL" id="JAKKPZ010000993">
    <property type="protein sequence ID" value="KAI1691151.1"/>
    <property type="molecule type" value="Genomic_DNA"/>
</dbReference>